<reference evidence="2 3" key="1">
    <citation type="submission" date="2020-08" db="EMBL/GenBank/DDBJ databases">
        <title>Sequencing the genomes of 1000 actinobacteria strains.</title>
        <authorList>
            <person name="Klenk H.-P."/>
        </authorList>
    </citation>
    <scope>NUCLEOTIDE SEQUENCE [LARGE SCALE GENOMIC DNA]</scope>
    <source>
        <strain evidence="2 3">DSM 45584</strain>
    </source>
</reference>
<dbReference type="GO" id="GO:0003824">
    <property type="term" value="F:catalytic activity"/>
    <property type="evidence" value="ECO:0007669"/>
    <property type="project" value="UniProtKB-ARBA"/>
</dbReference>
<dbReference type="PANTHER" id="PTHR43433:SF5">
    <property type="entry name" value="AB HYDROLASE-1 DOMAIN-CONTAINING PROTEIN"/>
    <property type="match status" value="1"/>
</dbReference>
<organism evidence="2 3">
    <name type="scientific">Saccharopolyspora phatthalungensis</name>
    <dbReference type="NCBI Taxonomy" id="664693"/>
    <lineage>
        <taxon>Bacteria</taxon>
        <taxon>Bacillati</taxon>
        <taxon>Actinomycetota</taxon>
        <taxon>Actinomycetes</taxon>
        <taxon>Pseudonocardiales</taxon>
        <taxon>Pseudonocardiaceae</taxon>
        <taxon>Saccharopolyspora</taxon>
    </lineage>
</organism>
<dbReference type="EMBL" id="JACHIW010000001">
    <property type="protein sequence ID" value="MBB5153542.1"/>
    <property type="molecule type" value="Genomic_DNA"/>
</dbReference>
<sequence length="284" mass="30945">MPYADADGVRIYYEVAGDAGAPAIVLISGGGAQLISWHPRVVELITAEGFRVVRFDNRDTGLSQRFGGEADIDGGYGLSDMAEDILRVLNDLGVDSAHLVGHSMGGMMAQLAAIEHPERVRSLGLLSTIPGRDPRYILHGERKELRSAPQRVSREEAIACAEAAALAAPPSRYDPQVQWHRDKAALAYDRGYAPEGFARQWSALLRAPERLERLKAVTVPALVFHGRADAVLHWCSAIDMAEALIDAELQIHPEVGHLIPHELWPELAAAIVRTALRGEKVLAH</sequence>
<dbReference type="PANTHER" id="PTHR43433">
    <property type="entry name" value="HYDROLASE, ALPHA/BETA FOLD FAMILY PROTEIN"/>
    <property type="match status" value="1"/>
</dbReference>
<dbReference type="Proteomes" id="UP000584374">
    <property type="component" value="Unassembled WGS sequence"/>
</dbReference>
<accession>A0A840PTC4</accession>
<dbReference type="InterPro" id="IPR000073">
    <property type="entry name" value="AB_hydrolase_1"/>
</dbReference>
<comment type="caution">
    <text evidence="2">The sequence shown here is derived from an EMBL/GenBank/DDBJ whole genome shotgun (WGS) entry which is preliminary data.</text>
</comment>
<dbReference type="RefSeq" id="WP_184724425.1">
    <property type="nucleotide sequence ID" value="NZ_JACHIW010000001.1"/>
</dbReference>
<evidence type="ECO:0000259" key="1">
    <source>
        <dbReference type="Pfam" id="PF00561"/>
    </source>
</evidence>
<dbReference type="Pfam" id="PF00561">
    <property type="entry name" value="Abhydrolase_1"/>
    <property type="match status" value="1"/>
</dbReference>
<name>A0A840PTC4_9PSEU</name>
<evidence type="ECO:0000313" key="2">
    <source>
        <dbReference type="EMBL" id="MBB5153542.1"/>
    </source>
</evidence>
<gene>
    <name evidence="2" type="ORF">BJ970_001076</name>
</gene>
<keyword evidence="3" id="KW-1185">Reference proteome</keyword>
<dbReference type="AlphaFoldDB" id="A0A840PTC4"/>
<dbReference type="SUPFAM" id="SSF53474">
    <property type="entry name" value="alpha/beta-Hydrolases"/>
    <property type="match status" value="1"/>
</dbReference>
<dbReference type="PRINTS" id="PR00111">
    <property type="entry name" value="ABHYDROLASE"/>
</dbReference>
<dbReference type="InterPro" id="IPR029058">
    <property type="entry name" value="AB_hydrolase_fold"/>
</dbReference>
<dbReference type="InterPro" id="IPR050471">
    <property type="entry name" value="AB_hydrolase"/>
</dbReference>
<proteinExistence type="predicted"/>
<protein>
    <submittedName>
        <fullName evidence="2">Pimeloyl-ACP methyl ester carboxylesterase</fullName>
    </submittedName>
</protein>
<evidence type="ECO:0000313" key="3">
    <source>
        <dbReference type="Proteomes" id="UP000584374"/>
    </source>
</evidence>
<feature type="domain" description="AB hydrolase-1" evidence="1">
    <location>
        <begin position="22"/>
        <end position="260"/>
    </location>
</feature>
<dbReference type="Gene3D" id="3.40.50.1820">
    <property type="entry name" value="alpha/beta hydrolase"/>
    <property type="match status" value="1"/>
</dbReference>